<reference evidence="7 8" key="1">
    <citation type="submission" date="2024-02" db="EMBL/GenBank/DDBJ databases">
        <authorList>
            <person name="Vignale AGUSTIN F."/>
            <person name="Sosa J E."/>
            <person name="Modenutti C."/>
        </authorList>
    </citation>
    <scope>NUCLEOTIDE SEQUENCE [LARGE SCALE GENOMIC DNA]</scope>
</reference>
<dbReference type="PROSITE" id="PS50145">
    <property type="entry name" value="ZF_TRAF"/>
    <property type="match status" value="1"/>
</dbReference>
<evidence type="ECO:0000256" key="5">
    <source>
        <dbReference type="SAM" id="MobiDB-lite"/>
    </source>
</evidence>
<protein>
    <recommendedName>
        <fullName evidence="6">TRAF-type domain-containing protein</fullName>
    </recommendedName>
</protein>
<accession>A0ABC8RLQ3</accession>
<feature type="zinc finger region" description="TRAF-type" evidence="4">
    <location>
        <begin position="216"/>
        <end position="267"/>
    </location>
</feature>
<evidence type="ECO:0000313" key="8">
    <source>
        <dbReference type="Proteomes" id="UP001642360"/>
    </source>
</evidence>
<dbReference type="GO" id="GO:0008270">
    <property type="term" value="F:zinc ion binding"/>
    <property type="evidence" value="ECO:0007669"/>
    <property type="project" value="UniProtKB-KW"/>
</dbReference>
<keyword evidence="1 4" id="KW-0479">Metal-binding</keyword>
<dbReference type="PANTHER" id="PTHR10131:SF161">
    <property type="entry name" value="F26K24.24 PROTEIN"/>
    <property type="match status" value="1"/>
</dbReference>
<evidence type="ECO:0000256" key="2">
    <source>
        <dbReference type="ARBA" id="ARBA00022771"/>
    </source>
</evidence>
<evidence type="ECO:0000256" key="1">
    <source>
        <dbReference type="ARBA" id="ARBA00022723"/>
    </source>
</evidence>
<sequence length="459" mass="51716">MDPPATDAEVKPETLEEIIEGAPLYHCDLFDIEIVHKIAEAFLPGLASACVDNTTGGLLKSPTSVAVDMRREMVQYLTQRSETFIAESVVLDSGPDAEVSDHPYDIVSDFIDDFAASKRNFFSRVSGWLLSERREDRIDDFVQEMEINGFWLIQRREGVAQTLLKNVDFKNAFHCNMKFNAAEELAEHIPHCSFRTINCPNEGCNARFSSVHLEYHDSICPLKILPCEQKCSDSIMRREMDKHCITICPMKLMNCPFYPVGCQSTIPQCTVEQHRLENLHSHLLYILQVVHKRASVEDLKLRVDQLEKSSSPQQLAEARDVRSLTFVIKNLEPKLGPLEVDTKKKASEPDKEEESTGSPARTEGCSVSPAKGEECSEPPTKEEECIESPHKTEECTKLPTKEEECVEIPSSKEECIEPLTKEEECTKSPSKIVVRDSPPIKEECTNSPSNPGKLMEVEI</sequence>
<dbReference type="Gene3D" id="3.30.40.10">
    <property type="entry name" value="Zinc/RING finger domain, C3HC4 (zinc finger)"/>
    <property type="match status" value="2"/>
</dbReference>
<keyword evidence="2 4" id="KW-0863">Zinc-finger</keyword>
<feature type="domain" description="TRAF-type" evidence="6">
    <location>
        <begin position="216"/>
        <end position="267"/>
    </location>
</feature>
<feature type="region of interest" description="Disordered" evidence="5">
    <location>
        <begin position="339"/>
        <end position="402"/>
    </location>
</feature>
<dbReference type="AlphaFoldDB" id="A0ABC8RLQ3"/>
<feature type="compositionally biased region" description="Basic and acidic residues" evidence="5">
    <location>
        <begin position="371"/>
        <end position="402"/>
    </location>
</feature>
<feature type="compositionally biased region" description="Basic and acidic residues" evidence="5">
    <location>
        <begin position="340"/>
        <end position="349"/>
    </location>
</feature>
<evidence type="ECO:0000256" key="4">
    <source>
        <dbReference type="PROSITE-ProRule" id="PRU00207"/>
    </source>
</evidence>
<dbReference type="PANTHER" id="PTHR10131">
    <property type="entry name" value="TNF RECEPTOR ASSOCIATED FACTOR"/>
    <property type="match status" value="1"/>
</dbReference>
<evidence type="ECO:0000313" key="7">
    <source>
        <dbReference type="EMBL" id="CAK9145908.1"/>
    </source>
</evidence>
<dbReference type="EMBL" id="CAUOFW020001514">
    <property type="protein sequence ID" value="CAK9145908.1"/>
    <property type="molecule type" value="Genomic_DNA"/>
</dbReference>
<organism evidence="7 8">
    <name type="scientific">Ilex paraguariensis</name>
    <name type="common">yerba mate</name>
    <dbReference type="NCBI Taxonomy" id="185542"/>
    <lineage>
        <taxon>Eukaryota</taxon>
        <taxon>Viridiplantae</taxon>
        <taxon>Streptophyta</taxon>
        <taxon>Embryophyta</taxon>
        <taxon>Tracheophyta</taxon>
        <taxon>Spermatophyta</taxon>
        <taxon>Magnoliopsida</taxon>
        <taxon>eudicotyledons</taxon>
        <taxon>Gunneridae</taxon>
        <taxon>Pentapetalae</taxon>
        <taxon>asterids</taxon>
        <taxon>campanulids</taxon>
        <taxon>Aquifoliales</taxon>
        <taxon>Aquifoliaceae</taxon>
        <taxon>Ilex</taxon>
    </lineage>
</organism>
<evidence type="ECO:0000256" key="3">
    <source>
        <dbReference type="ARBA" id="ARBA00022833"/>
    </source>
</evidence>
<dbReference type="InterPro" id="IPR001293">
    <property type="entry name" value="Znf_TRAF"/>
</dbReference>
<name>A0ABC8RLQ3_9AQUA</name>
<keyword evidence="8" id="KW-1185">Reference proteome</keyword>
<comment type="caution">
    <text evidence="7">The sequence shown here is derived from an EMBL/GenBank/DDBJ whole genome shotgun (WGS) entry which is preliminary data.</text>
</comment>
<dbReference type="Pfam" id="PF02176">
    <property type="entry name" value="zf-TRAF"/>
    <property type="match status" value="1"/>
</dbReference>
<evidence type="ECO:0000259" key="6">
    <source>
        <dbReference type="PROSITE" id="PS50145"/>
    </source>
</evidence>
<proteinExistence type="predicted"/>
<dbReference type="Proteomes" id="UP001642360">
    <property type="component" value="Unassembled WGS sequence"/>
</dbReference>
<keyword evidence="3 4" id="KW-0862">Zinc</keyword>
<gene>
    <name evidence="7" type="ORF">ILEXP_LOCUS13728</name>
</gene>
<feature type="region of interest" description="Disordered" evidence="5">
    <location>
        <begin position="428"/>
        <end position="459"/>
    </location>
</feature>
<dbReference type="InterPro" id="IPR013083">
    <property type="entry name" value="Znf_RING/FYVE/PHD"/>
</dbReference>